<feature type="transmembrane region" description="Helical" evidence="1">
    <location>
        <begin position="60"/>
        <end position="80"/>
    </location>
</feature>
<gene>
    <name evidence="2" type="ORF">UFOPK2969_01806</name>
</gene>
<proteinExistence type="predicted"/>
<keyword evidence="1" id="KW-1133">Transmembrane helix</keyword>
<evidence type="ECO:0000256" key="1">
    <source>
        <dbReference type="SAM" id="Phobius"/>
    </source>
</evidence>
<evidence type="ECO:0000313" key="2">
    <source>
        <dbReference type="EMBL" id="CAB4807194.1"/>
    </source>
</evidence>
<reference evidence="2" key="1">
    <citation type="submission" date="2020-05" db="EMBL/GenBank/DDBJ databases">
        <authorList>
            <person name="Chiriac C."/>
            <person name="Salcher M."/>
            <person name="Ghai R."/>
            <person name="Kavagutti S V."/>
        </authorList>
    </citation>
    <scope>NUCLEOTIDE SEQUENCE</scope>
</reference>
<organism evidence="2">
    <name type="scientific">freshwater metagenome</name>
    <dbReference type="NCBI Taxonomy" id="449393"/>
    <lineage>
        <taxon>unclassified sequences</taxon>
        <taxon>metagenomes</taxon>
        <taxon>ecological metagenomes</taxon>
    </lineage>
</organism>
<dbReference type="AlphaFoldDB" id="A0A6J6YGC4"/>
<keyword evidence="1" id="KW-0472">Membrane</keyword>
<keyword evidence="1" id="KW-0812">Transmembrane</keyword>
<dbReference type="EMBL" id="CAFAAD010000217">
    <property type="protein sequence ID" value="CAB4807194.1"/>
    <property type="molecule type" value="Genomic_DNA"/>
</dbReference>
<name>A0A6J6YGC4_9ZZZZ</name>
<accession>A0A6J6YGC4</accession>
<sequence>MVHCVEAVDEGLDLGREIVIRHRKVRPLRIATIRRNDNCSKNRSHWRRFNKFHIGVPAAFNPWTAGALLLFHICGALLIVEQQDLGVIRKRRRECRVARKRFTKSACEREVLISIDELITEEDHLPLQQG</sequence>
<protein>
    <submittedName>
        <fullName evidence="2">Unannotated protein</fullName>
    </submittedName>
</protein>